<evidence type="ECO:0000313" key="3">
    <source>
        <dbReference type="Proteomes" id="UP000193570"/>
    </source>
</evidence>
<accession>A0A1X6Y6B6</accession>
<dbReference type="Pfam" id="PF08386">
    <property type="entry name" value="Abhydrolase_4"/>
    <property type="match status" value="1"/>
</dbReference>
<gene>
    <name evidence="2" type="ORF">ROJ8625_00250</name>
</gene>
<reference evidence="2 3" key="1">
    <citation type="submission" date="2017-03" db="EMBL/GenBank/DDBJ databases">
        <authorList>
            <person name="Afonso C.L."/>
            <person name="Miller P.J."/>
            <person name="Scott M.A."/>
            <person name="Spackman E."/>
            <person name="Goraichik I."/>
            <person name="Dimitrov K.M."/>
            <person name="Suarez D.L."/>
            <person name="Swayne D.E."/>
        </authorList>
    </citation>
    <scope>NUCLEOTIDE SEQUENCE [LARGE SCALE GENOMIC DNA]</scope>
    <source>
        <strain evidence="2 3">CECT 8625</strain>
    </source>
</reference>
<organism evidence="2 3">
    <name type="scientific">Roseivivax jejudonensis</name>
    <dbReference type="NCBI Taxonomy" id="1529041"/>
    <lineage>
        <taxon>Bacteria</taxon>
        <taxon>Pseudomonadati</taxon>
        <taxon>Pseudomonadota</taxon>
        <taxon>Alphaproteobacteria</taxon>
        <taxon>Rhodobacterales</taxon>
        <taxon>Roseobacteraceae</taxon>
        <taxon>Roseivivax</taxon>
    </lineage>
</organism>
<dbReference type="RefSeq" id="WP_085790029.1">
    <property type="nucleotide sequence ID" value="NZ_FWFK01000001.1"/>
</dbReference>
<dbReference type="EMBL" id="FWFK01000001">
    <property type="protein sequence ID" value="SLN11323.1"/>
    <property type="molecule type" value="Genomic_DNA"/>
</dbReference>
<proteinExistence type="predicted"/>
<sequence length="144" mass="15751">MGGQNSAVRRVVETASLPFAETFIPAMLPDTPEHFTICEELFEPVPRDTRLEPVTSDRQELILNGEIDVETDFSWGARAAETLPNRQTIVFPESVHGTILCSQCARDITEANIGSPQGSLDPSCIADLRPPVLLLDGTMHPLPL</sequence>
<evidence type="ECO:0000259" key="1">
    <source>
        <dbReference type="Pfam" id="PF08386"/>
    </source>
</evidence>
<dbReference type="OrthoDB" id="613638at2"/>
<keyword evidence="3" id="KW-1185">Reference proteome</keyword>
<evidence type="ECO:0000313" key="2">
    <source>
        <dbReference type="EMBL" id="SLN11323.1"/>
    </source>
</evidence>
<protein>
    <recommendedName>
        <fullName evidence="1">Peptidase S33 tripeptidyl aminopeptidase-like C-terminal domain-containing protein</fullName>
    </recommendedName>
</protein>
<name>A0A1X6Y6B6_9RHOB</name>
<dbReference type="InterPro" id="IPR013595">
    <property type="entry name" value="Pept_S33_TAP-like_C"/>
</dbReference>
<feature type="domain" description="Peptidase S33 tripeptidyl aminopeptidase-like C-terminal" evidence="1">
    <location>
        <begin position="38"/>
        <end position="110"/>
    </location>
</feature>
<dbReference type="Proteomes" id="UP000193570">
    <property type="component" value="Unassembled WGS sequence"/>
</dbReference>
<dbReference type="AlphaFoldDB" id="A0A1X6Y6B6"/>